<dbReference type="HOGENOM" id="CLU_1960826_0_0_1"/>
<protein>
    <submittedName>
        <fullName evidence="1">Uncharacterized protein</fullName>
    </submittedName>
</protein>
<gene>
    <name evidence="1" type="ORF">V565_074160</name>
</gene>
<sequence length="128" mass="14804">MLPNLIRRRSLPRFYEAGIAHSYAHSASQDEWKQHIKAYSSYTTIGVHSAHTPTISFPKSSTKLIAEKRQTLLELCLRKQVSHTHILPFGVLRLCQICLAIRSRKDYVRSRIGSQPETVYLQQNWQTL</sequence>
<comment type="caution">
    <text evidence="1">The sequence shown here is derived from an EMBL/GenBank/DDBJ whole genome shotgun (WGS) entry which is preliminary data.</text>
</comment>
<proteinExistence type="predicted"/>
<evidence type="ECO:0000313" key="2">
    <source>
        <dbReference type="Proteomes" id="UP000027456"/>
    </source>
</evidence>
<dbReference type="Proteomes" id="UP000027456">
    <property type="component" value="Unassembled WGS sequence"/>
</dbReference>
<organism evidence="1 2">
    <name type="scientific">Rhizoctonia solani 123E</name>
    <dbReference type="NCBI Taxonomy" id="1423351"/>
    <lineage>
        <taxon>Eukaryota</taxon>
        <taxon>Fungi</taxon>
        <taxon>Dikarya</taxon>
        <taxon>Basidiomycota</taxon>
        <taxon>Agaricomycotina</taxon>
        <taxon>Agaricomycetes</taxon>
        <taxon>Cantharellales</taxon>
        <taxon>Ceratobasidiaceae</taxon>
        <taxon>Rhizoctonia</taxon>
    </lineage>
</organism>
<dbReference type="AlphaFoldDB" id="A0A074RV52"/>
<keyword evidence="2" id="KW-1185">Reference proteome</keyword>
<accession>A0A074RV52</accession>
<evidence type="ECO:0000313" key="1">
    <source>
        <dbReference type="EMBL" id="KEP50759.1"/>
    </source>
</evidence>
<reference evidence="1 2" key="1">
    <citation type="submission" date="2013-12" db="EMBL/GenBank/DDBJ databases">
        <authorList>
            <person name="Cubeta M."/>
            <person name="Pakala S."/>
            <person name="Fedorova N."/>
            <person name="Thomas E."/>
            <person name="Dean R."/>
            <person name="Jabaji S."/>
            <person name="Neate S."/>
            <person name="Toda T."/>
            <person name="Tavantzis S."/>
            <person name="Vilgalys R."/>
            <person name="Bharathan N."/>
            <person name="Pakala S."/>
            <person name="Losada L.S."/>
            <person name="Zafar N."/>
            <person name="Nierman W."/>
        </authorList>
    </citation>
    <scope>NUCLEOTIDE SEQUENCE [LARGE SCALE GENOMIC DNA]</scope>
    <source>
        <strain evidence="1 2">123E</strain>
    </source>
</reference>
<name>A0A074RV52_9AGAM</name>
<dbReference type="EMBL" id="AZST01000224">
    <property type="protein sequence ID" value="KEP50759.1"/>
    <property type="molecule type" value="Genomic_DNA"/>
</dbReference>